<dbReference type="EMBL" id="JH658166">
    <property type="protein sequence ID" value="EXM13208.1"/>
    <property type="molecule type" value="Genomic_DNA"/>
</dbReference>
<proteinExistence type="predicted"/>
<keyword evidence="2" id="KW-0732">Signal</keyword>
<sequence>MAMAWMPFFFLNLVVLEVQVARLLWHSNNCPDQLAKFLVIEIVILLIVATVIAFWVRRKINSLLLDQAYLEGEGDDDAISNTDDDGFDYQYAHDYRMDKPFVVE</sequence>
<protein>
    <submittedName>
        <fullName evidence="3">Uncharacterized protein</fullName>
    </submittedName>
</protein>
<name>X0KI66_FUSOX</name>
<organism evidence="3">
    <name type="scientific">Fusarium oxysporum f. sp. vasinfectum 25433</name>
    <dbReference type="NCBI Taxonomy" id="1089449"/>
    <lineage>
        <taxon>Eukaryota</taxon>
        <taxon>Fungi</taxon>
        <taxon>Dikarya</taxon>
        <taxon>Ascomycota</taxon>
        <taxon>Pezizomycotina</taxon>
        <taxon>Sordariomycetes</taxon>
        <taxon>Hypocreomycetidae</taxon>
        <taxon>Hypocreales</taxon>
        <taxon>Nectriaceae</taxon>
        <taxon>Fusarium</taxon>
        <taxon>Fusarium oxysporum species complex</taxon>
    </lineage>
</organism>
<keyword evidence="1" id="KW-0812">Transmembrane</keyword>
<reference evidence="3" key="2">
    <citation type="submission" date="2012-05" db="EMBL/GenBank/DDBJ databases">
        <title>The Genome Annotation of Fusarium oxysporum Cotton.</title>
        <authorList>
            <consortium name="The Broad Institute Genomics Platform"/>
            <person name="Ma L.-J."/>
            <person name="Corby-Kistler H."/>
            <person name="Broz K."/>
            <person name="Gale L.R."/>
            <person name="Jonkers W."/>
            <person name="O'Donnell K."/>
            <person name="Ploetz R."/>
            <person name="Steinberg C."/>
            <person name="Schwartz D.C."/>
            <person name="VanEtten H."/>
            <person name="Zhou S."/>
            <person name="Young S.K."/>
            <person name="Zeng Q."/>
            <person name="Gargeya S."/>
            <person name="Fitzgerald M."/>
            <person name="Abouelleil A."/>
            <person name="Alvarado L."/>
            <person name="Chapman S.B."/>
            <person name="Gainer-Dewar J."/>
            <person name="Goldberg J."/>
            <person name="Griggs A."/>
            <person name="Gujja S."/>
            <person name="Hansen M."/>
            <person name="Howarth C."/>
            <person name="Imamovic A."/>
            <person name="Ireland A."/>
            <person name="Larimer J."/>
            <person name="McCowan C."/>
            <person name="Murphy C."/>
            <person name="Pearson M."/>
            <person name="Poon T.W."/>
            <person name="Priest M."/>
            <person name="Roberts A."/>
            <person name="Saif S."/>
            <person name="Shea T."/>
            <person name="Sykes S."/>
            <person name="Wortman J."/>
            <person name="Nusbaum C."/>
            <person name="Birren B."/>
        </authorList>
    </citation>
    <scope>NUCLEOTIDE SEQUENCE</scope>
    <source>
        <strain evidence="3">25433</strain>
    </source>
</reference>
<dbReference type="HOGENOM" id="CLU_2250274_0_0_1"/>
<evidence type="ECO:0000256" key="1">
    <source>
        <dbReference type="SAM" id="Phobius"/>
    </source>
</evidence>
<keyword evidence="1" id="KW-1133">Transmembrane helix</keyword>
<evidence type="ECO:0000256" key="2">
    <source>
        <dbReference type="SAM" id="SignalP"/>
    </source>
</evidence>
<evidence type="ECO:0000313" key="3">
    <source>
        <dbReference type="EMBL" id="EXM13208.1"/>
    </source>
</evidence>
<reference evidence="3" key="1">
    <citation type="submission" date="2011-11" db="EMBL/GenBank/DDBJ databases">
        <title>The Genome Sequence of Fusarium oxysporum Cotton.</title>
        <authorList>
            <consortium name="The Broad Institute Genome Sequencing Platform"/>
            <person name="Ma L.-J."/>
            <person name="Gale L.R."/>
            <person name="Schwartz D.C."/>
            <person name="Zhou S."/>
            <person name="Corby-Kistler H."/>
            <person name="Young S.K."/>
            <person name="Zeng Q."/>
            <person name="Gargeya S."/>
            <person name="Fitzgerald M."/>
            <person name="Haas B."/>
            <person name="Abouelleil A."/>
            <person name="Alvarado L."/>
            <person name="Arachchi H.M."/>
            <person name="Berlin A."/>
            <person name="Brown A."/>
            <person name="Chapman S.B."/>
            <person name="Chen Z."/>
            <person name="Dunbar C."/>
            <person name="Freedman E."/>
            <person name="Gearin G."/>
            <person name="Goldberg J."/>
            <person name="Griggs A."/>
            <person name="Gujja S."/>
            <person name="Heiman D."/>
            <person name="Howarth C."/>
            <person name="Larson L."/>
            <person name="Lui A."/>
            <person name="MacDonald P.J.P."/>
            <person name="Montmayeur A."/>
            <person name="Murphy C."/>
            <person name="Neiman D."/>
            <person name="Pearson M."/>
            <person name="Priest M."/>
            <person name="Roberts A."/>
            <person name="Saif S."/>
            <person name="Shea T."/>
            <person name="Shenoy N."/>
            <person name="Sisk P."/>
            <person name="Stolte C."/>
            <person name="Sykes S."/>
            <person name="Wortman J."/>
            <person name="Nusbaum C."/>
            <person name="Birren B."/>
        </authorList>
    </citation>
    <scope>NUCLEOTIDE SEQUENCE [LARGE SCALE GENOMIC DNA]</scope>
    <source>
        <strain evidence="3">25433</strain>
    </source>
</reference>
<keyword evidence="1" id="KW-0472">Membrane</keyword>
<gene>
    <name evidence="3" type="ORF">FOTG_18333</name>
</gene>
<feature type="signal peptide" evidence="2">
    <location>
        <begin position="1"/>
        <end position="20"/>
    </location>
</feature>
<dbReference type="Proteomes" id="UP000030701">
    <property type="component" value="Unassembled WGS sequence"/>
</dbReference>
<accession>X0KI66</accession>
<feature type="transmembrane region" description="Helical" evidence="1">
    <location>
        <begin position="37"/>
        <end position="56"/>
    </location>
</feature>
<dbReference type="AlphaFoldDB" id="X0KI66"/>
<feature type="chain" id="PRO_5004943331" evidence="2">
    <location>
        <begin position="21"/>
        <end position="104"/>
    </location>
</feature>